<reference evidence="2 3" key="1">
    <citation type="submission" date="2024-04" db="EMBL/GenBank/DDBJ databases">
        <title>Dissimilatory iodate-reducing microorganisms contribute to the enrichment of iodine in groundwater.</title>
        <authorList>
            <person name="Jiang Z."/>
        </authorList>
    </citation>
    <scope>NUCLEOTIDE SEQUENCE [LARGE SCALE GENOMIC DNA]</scope>
    <source>
        <strain evidence="2 3">NCP973</strain>
    </source>
</reference>
<organism evidence="2 3">
    <name type="scientific">Azonexus hydrophilus</name>
    <dbReference type="NCBI Taxonomy" id="418702"/>
    <lineage>
        <taxon>Bacteria</taxon>
        <taxon>Pseudomonadati</taxon>
        <taxon>Pseudomonadota</taxon>
        <taxon>Betaproteobacteria</taxon>
        <taxon>Rhodocyclales</taxon>
        <taxon>Azonexaceae</taxon>
        <taxon>Azonexus</taxon>
    </lineage>
</organism>
<dbReference type="PANTHER" id="PTHR39431:SF1">
    <property type="entry name" value="FRPA_C-RELATED PROTEIN"/>
    <property type="match status" value="1"/>
</dbReference>
<keyword evidence="3" id="KW-1185">Reference proteome</keyword>
<evidence type="ECO:0000313" key="3">
    <source>
        <dbReference type="Proteomes" id="UP001479520"/>
    </source>
</evidence>
<dbReference type="PANTHER" id="PTHR39431">
    <property type="entry name" value="FRPA/C-RELATED PROTEIN"/>
    <property type="match status" value="1"/>
</dbReference>
<proteinExistence type="predicted"/>
<evidence type="ECO:0000256" key="1">
    <source>
        <dbReference type="SAM" id="MobiDB-lite"/>
    </source>
</evidence>
<accession>A0ABZ2XG53</accession>
<feature type="region of interest" description="Disordered" evidence="1">
    <location>
        <begin position="1"/>
        <end position="49"/>
    </location>
</feature>
<sequence length="352" mass="38006">MKIASAELQLASSHSSMQRHEVSESLRAWVGPQRPDFEGRGTNNPTPARPQVVISEAGKAAAASSIDQDIEDRIDEDPRMLLMRLMLEALTGKSTRIFDARELADRSRPVDVPASPGNAGGQNTNAPAGFGIEYDYHESYTELEATSFTASGTVKTADGKEIRFDVTLMMSRAYHEESSISLRLGDAARKVDPLVLNFSGNAASLLDQRFSFDLDSDGKEEQISRLASGSVYLVFDRNGDGKINNGSEMFGPNSGDGFAELAQLDDDGNGWIDENDEAWQKLSLWQPDEKNGSGELKSLSESGVGAIALARVATPFDLKGNTNTLFGQIRTSGIFLHENGAAGTIQQIDLAV</sequence>
<name>A0ABZ2XG53_9RHOO</name>
<dbReference type="Proteomes" id="UP001479520">
    <property type="component" value="Chromosome"/>
</dbReference>
<dbReference type="EMBL" id="CP151406">
    <property type="protein sequence ID" value="WZJ21133.1"/>
    <property type="molecule type" value="Genomic_DNA"/>
</dbReference>
<gene>
    <name evidence="2" type="ORF">AADV58_14445</name>
</gene>
<dbReference type="RefSeq" id="WP_341743502.1">
    <property type="nucleotide sequence ID" value="NZ_CP151406.1"/>
</dbReference>
<evidence type="ECO:0000313" key="2">
    <source>
        <dbReference type="EMBL" id="WZJ21133.1"/>
    </source>
</evidence>
<protein>
    <submittedName>
        <fullName evidence="2">VCBS repeat-containing protein</fullName>
    </submittedName>
</protein>